<protein>
    <submittedName>
        <fullName evidence="2">Uncharacterized protein</fullName>
    </submittedName>
</protein>
<dbReference type="GeneID" id="24803411"/>
<feature type="region of interest" description="Disordered" evidence="1">
    <location>
        <begin position="269"/>
        <end position="297"/>
    </location>
</feature>
<dbReference type="InParanoid" id="A0A0F7IEA0"/>
<name>A0A0F7IEA0_9EURY</name>
<organism evidence="2 3">
    <name type="scientific">Geoglobus ahangari</name>
    <dbReference type="NCBI Taxonomy" id="113653"/>
    <lineage>
        <taxon>Archaea</taxon>
        <taxon>Methanobacteriati</taxon>
        <taxon>Methanobacteriota</taxon>
        <taxon>Archaeoglobi</taxon>
        <taxon>Archaeoglobales</taxon>
        <taxon>Archaeoglobaceae</taxon>
        <taxon>Geoglobus</taxon>
    </lineage>
</organism>
<sequence>MKTKICRLFIKGNFSRSLEDAWSVLENVSELDINCDYFMTPGGFINIPWKFNSFSEAVEEAKRRAEELLRGIEIDANCITVGVDSYSSSSLRKPHVELVGVYDGDWHFTGKSYPTVGQERGLIRTSLESHFMELSDKVMVLGCHDLTIFNPRAKAAAKGWRRETIERFLSLAESFEPDVVLHHPHFTDSKFTWLAAWKNLEKLLPSVKHYASSSVYFREDGERSKFDDVLVFTKKGDVGDVVVNTAKVMSITQESNLYRFKTKSKSNYLATQPDCPSSPPADCRSPSDLKRSSARPS</sequence>
<accession>A0A0F7IEA0</accession>
<dbReference type="KEGG" id="gah:GAH_00830"/>
<dbReference type="HOGENOM" id="CLU_989013_0_0_2"/>
<evidence type="ECO:0000313" key="2">
    <source>
        <dbReference type="EMBL" id="AKG91839.1"/>
    </source>
</evidence>
<dbReference type="Proteomes" id="UP000034723">
    <property type="component" value="Chromosome"/>
</dbReference>
<dbReference type="STRING" id="113653.GAH_00830"/>
<evidence type="ECO:0000313" key="3">
    <source>
        <dbReference type="Proteomes" id="UP000034723"/>
    </source>
</evidence>
<dbReference type="EMBL" id="CP011267">
    <property type="protein sequence ID" value="AKG91839.1"/>
    <property type="molecule type" value="Genomic_DNA"/>
</dbReference>
<dbReference type="AlphaFoldDB" id="A0A0F7IEA0"/>
<gene>
    <name evidence="2" type="ORF">GAH_00830</name>
</gene>
<dbReference type="OrthoDB" id="359514at2157"/>
<keyword evidence="3" id="KW-1185">Reference proteome</keyword>
<reference evidence="2 3" key="1">
    <citation type="submission" date="2015-04" db="EMBL/GenBank/DDBJ databases">
        <title>The complete genome sequence of the hyperthermophilic, obligate iron-reducing archaeon Geoglobus ahangari strain 234T.</title>
        <authorList>
            <person name="Manzella M.P."/>
            <person name="Holmes D.E."/>
            <person name="Rocheleau J.M."/>
            <person name="Chung A."/>
            <person name="Reguera G."/>
            <person name="Kashefi K."/>
        </authorList>
    </citation>
    <scope>NUCLEOTIDE SEQUENCE [LARGE SCALE GENOMIC DNA]</scope>
    <source>
        <strain evidence="2 3">234</strain>
    </source>
</reference>
<evidence type="ECO:0000256" key="1">
    <source>
        <dbReference type="SAM" id="MobiDB-lite"/>
    </source>
</evidence>
<dbReference type="RefSeq" id="WP_048094853.1">
    <property type="nucleotide sequence ID" value="NZ_CP011267.1"/>
</dbReference>
<proteinExistence type="predicted"/>